<feature type="compositionally biased region" description="Pro residues" evidence="7">
    <location>
        <begin position="26"/>
        <end position="58"/>
    </location>
</feature>
<keyword evidence="10" id="KW-1185">Reference proteome</keyword>
<dbReference type="GO" id="GO:0006508">
    <property type="term" value="P:proteolysis"/>
    <property type="evidence" value="ECO:0007669"/>
    <property type="project" value="UniProtKB-KW"/>
</dbReference>
<reference evidence="9" key="1">
    <citation type="journal article" date="2021" name="Nat. Commun.">
        <title>Genetic determinants of endophytism in the Arabidopsis root mycobiome.</title>
        <authorList>
            <person name="Mesny F."/>
            <person name="Miyauchi S."/>
            <person name="Thiergart T."/>
            <person name="Pickel B."/>
            <person name="Atanasova L."/>
            <person name="Karlsson M."/>
            <person name="Huettel B."/>
            <person name="Barry K.W."/>
            <person name="Haridas S."/>
            <person name="Chen C."/>
            <person name="Bauer D."/>
            <person name="Andreopoulos W."/>
            <person name="Pangilinan J."/>
            <person name="LaButti K."/>
            <person name="Riley R."/>
            <person name="Lipzen A."/>
            <person name="Clum A."/>
            <person name="Drula E."/>
            <person name="Henrissat B."/>
            <person name="Kohler A."/>
            <person name="Grigoriev I.V."/>
            <person name="Martin F.M."/>
            <person name="Hacquard S."/>
        </authorList>
    </citation>
    <scope>NUCLEOTIDE SEQUENCE</scope>
    <source>
        <strain evidence="9">MPI-CAGE-CH-0230</strain>
    </source>
</reference>
<dbReference type="GeneID" id="70179990"/>
<keyword evidence="5" id="KW-0378">Hydrolase</keyword>
<keyword evidence="3" id="KW-0645">Protease</keyword>
<evidence type="ECO:0000256" key="2">
    <source>
        <dbReference type="ARBA" id="ARBA00012759"/>
    </source>
</evidence>
<dbReference type="Gene3D" id="3.90.70.10">
    <property type="entry name" value="Cysteine proteinases"/>
    <property type="match status" value="1"/>
</dbReference>
<dbReference type="Proteomes" id="UP000756346">
    <property type="component" value="Unassembled WGS sequence"/>
</dbReference>
<protein>
    <recommendedName>
        <fullName evidence="2">ubiquitinyl hydrolase 1</fullName>
        <ecNumber evidence="2">3.4.19.12</ecNumber>
    </recommendedName>
</protein>
<feature type="compositionally biased region" description="Acidic residues" evidence="7">
    <location>
        <begin position="726"/>
        <end position="735"/>
    </location>
</feature>
<dbReference type="GO" id="GO:0005829">
    <property type="term" value="C:cytosol"/>
    <property type="evidence" value="ECO:0007669"/>
    <property type="project" value="TreeGrafter"/>
</dbReference>
<dbReference type="CDD" id="cd02257">
    <property type="entry name" value="Peptidase_C19"/>
    <property type="match status" value="1"/>
</dbReference>
<dbReference type="PANTHER" id="PTHR24006:SF687">
    <property type="entry name" value="UBIQUITIN CARBOXYL-TERMINAL HYDROLASE 10"/>
    <property type="match status" value="1"/>
</dbReference>
<keyword evidence="6" id="KW-0788">Thiol protease</keyword>
<accession>A0A9P9BMV2</accession>
<feature type="compositionally biased region" description="Low complexity" evidence="7">
    <location>
        <begin position="1"/>
        <end position="25"/>
    </location>
</feature>
<comment type="catalytic activity">
    <reaction evidence="1">
        <text>Thiol-dependent hydrolysis of ester, thioester, amide, peptide and isopeptide bonds formed by the C-terminal Gly of ubiquitin (a 76-residue protein attached to proteins as an intracellular targeting signal).</text>
        <dbReference type="EC" id="3.4.19.12"/>
    </reaction>
</comment>
<evidence type="ECO:0000256" key="3">
    <source>
        <dbReference type="ARBA" id="ARBA00022670"/>
    </source>
</evidence>
<feature type="region of interest" description="Disordered" evidence="7">
    <location>
        <begin position="304"/>
        <end position="327"/>
    </location>
</feature>
<feature type="region of interest" description="Disordered" evidence="7">
    <location>
        <begin position="243"/>
        <end position="275"/>
    </location>
</feature>
<evidence type="ECO:0000256" key="4">
    <source>
        <dbReference type="ARBA" id="ARBA00022786"/>
    </source>
</evidence>
<sequence>MPHHQQQQYPPVVSSSMHQQPIPHYQRPPPPQMSPSPALSTPPPYHAPAQHQPPPIPQTPSSTHSSQVVPAQSTPPTPHTGKIAPSPPEAEARPSPTPFKFPLPWLSHPNEPFPARPAKVRRRRRAPIANNARVELPMNQQVAAESLDDEPPVEEPTASEATPKTSTVSAVTQSSQKPAAAQPEASAPAKSAPSPTSPTQATKPAARAAIPAVPAVPVLPKSGSKEAKTVALSADKLEIAESTQAAPAASTTTDASAEAQPSTAPVSNEPAPAPAWSAPRLWAGLFNPGASSGASSAVSHANSGAATAANGDGHAEAPGAAGDASSTGAFTRSNATSLAEALRGYRVNGGDKIAFLEPRGLINTGNMCYMNSVLQALIFCLPFYAFLDEVSKKAAYSFKSETPLIDAMIMFMREYKVIDSAVSVEQLRRRLKNEELEQYGESFTPEFVYDAIRKLPRFASMRRGHQQDAEEFLGFLLESLNEECNAVMRHLPEPNAASNAPSSTGTPQTSSPTSTTGGSDWLEVGRKQRAAVTRSSGQTAMSSPITKIFSGQLRSELRVPGLKDSVTMEPFQPLQLDIGSPQVHNIVDALKNLTKAETLHGDFNSPRGRDAVATKQVFIESLPSVLILHLKRFQFDAEGTGTIKIWKKVGYPLELDLPKEVLSRQKRNAILAEGAGFPKYRLIAAVYHHGKNASGGHYTVDLRRQEGREWIRLDDTVIRRVRSEDVAEGGSEEDSASSGTTDKKDAATGGSSNRFETINDEDTGDEGGWSAPVNGAKKWANVANGAAKPAATTTPKAKQFKENIKDNKVAYLLFYQRV</sequence>
<dbReference type="PANTHER" id="PTHR24006">
    <property type="entry name" value="UBIQUITIN CARBOXYL-TERMINAL HYDROLASE"/>
    <property type="match status" value="1"/>
</dbReference>
<feature type="region of interest" description="Disordered" evidence="7">
    <location>
        <begin position="1"/>
        <end position="208"/>
    </location>
</feature>
<feature type="compositionally biased region" description="Low complexity" evidence="7">
    <location>
        <begin position="165"/>
        <end position="208"/>
    </location>
</feature>
<gene>
    <name evidence="9" type="ORF">B0I36DRAFT_249078</name>
</gene>
<feature type="compositionally biased region" description="Low complexity" evidence="7">
    <location>
        <begin position="501"/>
        <end position="519"/>
    </location>
</feature>
<dbReference type="EC" id="3.4.19.12" evidence="2"/>
<dbReference type="GO" id="GO:0005634">
    <property type="term" value="C:nucleus"/>
    <property type="evidence" value="ECO:0007669"/>
    <property type="project" value="TreeGrafter"/>
</dbReference>
<evidence type="ECO:0000313" key="9">
    <source>
        <dbReference type="EMBL" id="KAH7026276.1"/>
    </source>
</evidence>
<feature type="region of interest" description="Disordered" evidence="7">
    <location>
        <begin position="493"/>
        <end position="523"/>
    </location>
</feature>
<evidence type="ECO:0000256" key="5">
    <source>
        <dbReference type="ARBA" id="ARBA00022801"/>
    </source>
</evidence>
<dbReference type="InterPro" id="IPR001394">
    <property type="entry name" value="Peptidase_C19_UCH"/>
</dbReference>
<evidence type="ECO:0000256" key="1">
    <source>
        <dbReference type="ARBA" id="ARBA00000707"/>
    </source>
</evidence>
<comment type="caution">
    <text evidence="9">The sequence shown here is derived from an EMBL/GenBank/DDBJ whole genome shotgun (WGS) entry which is preliminary data.</text>
</comment>
<evidence type="ECO:0000256" key="7">
    <source>
        <dbReference type="SAM" id="MobiDB-lite"/>
    </source>
</evidence>
<dbReference type="InterPro" id="IPR028889">
    <property type="entry name" value="USP"/>
</dbReference>
<dbReference type="OrthoDB" id="429671at2759"/>
<dbReference type="EMBL" id="JAGTJQ010000008">
    <property type="protein sequence ID" value="KAH7026276.1"/>
    <property type="molecule type" value="Genomic_DNA"/>
</dbReference>
<proteinExistence type="predicted"/>
<feature type="region of interest" description="Disordered" evidence="7">
    <location>
        <begin position="723"/>
        <end position="776"/>
    </location>
</feature>
<dbReference type="InterPro" id="IPR038765">
    <property type="entry name" value="Papain-like_cys_pep_sf"/>
</dbReference>
<feature type="compositionally biased region" description="Low complexity" evidence="7">
    <location>
        <begin position="243"/>
        <end position="259"/>
    </location>
</feature>
<dbReference type="PROSITE" id="PS00972">
    <property type="entry name" value="USP_1"/>
    <property type="match status" value="1"/>
</dbReference>
<dbReference type="SUPFAM" id="SSF54001">
    <property type="entry name" value="Cysteine proteinases"/>
    <property type="match status" value="1"/>
</dbReference>
<dbReference type="InterPro" id="IPR018200">
    <property type="entry name" value="USP_CS"/>
</dbReference>
<feature type="compositionally biased region" description="Low complexity" evidence="7">
    <location>
        <begin position="59"/>
        <end position="70"/>
    </location>
</feature>
<dbReference type="PROSITE" id="PS50235">
    <property type="entry name" value="USP_3"/>
    <property type="match status" value="1"/>
</dbReference>
<dbReference type="PRINTS" id="PR01217">
    <property type="entry name" value="PRICHEXTENSN"/>
</dbReference>
<dbReference type="Pfam" id="PF00443">
    <property type="entry name" value="UCH"/>
    <property type="match status" value="1"/>
</dbReference>
<feature type="domain" description="USP" evidence="8">
    <location>
        <begin position="359"/>
        <end position="744"/>
    </location>
</feature>
<name>A0A9P9BMV2_9PEZI</name>
<dbReference type="RefSeq" id="XP_046009493.1">
    <property type="nucleotide sequence ID" value="XM_046150444.1"/>
</dbReference>
<dbReference type="AlphaFoldDB" id="A0A9P9BMV2"/>
<evidence type="ECO:0000256" key="6">
    <source>
        <dbReference type="ARBA" id="ARBA00022807"/>
    </source>
</evidence>
<dbReference type="InterPro" id="IPR050164">
    <property type="entry name" value="Peptidase_C19"/>
</dbReference>
<keyword evidence="4" id="KW-0833">Ubl conjugation pathway</keyword>
<evidence type="ECO:0000259" key="8">
    <source>
        <dbReference type="PROSITE" id="PS50235"/>
    </source>
</evidence>
<dbReference type="GO" id="GO:0004843">
    <property type="term" value="F:cysteine-type deubiquitinase activity"/>
    <property type="evidence" value="ECO:0007669"/>
    <property type="project" value="UniProtKB-EC"/>
</dbReference>
<dbReference type="GO" id="GO:0016579">
    <property type="term" value="P:protein deubiquitination"/>
    <property type="evidence" value="ECO:0007669"/>
    <property type="project" value="InterPro"/>
</dbReference>
<evidence type="ECO:0000313" key="10">
    <source>
        <dbReference type="Proteomes" id="UP000756346"/>
    </source>
</evidence>
<organism evidence="9 10">
    <name type="scientific">Microdochium trichocladiopsis</name>
    <dbReference type="NCBI Taxonomy" id="1682393"/>
    <lineage>
        <taxon>Eukaryota</taxon>
        <taxon>Fungi</taxon>
        <taxon>Dikarya</taxon>
        <taxon>Ascomycota</taxon>
        <taxon>Pezizomycotina</taxon>
        <taxon>Sordariomycetes</taxon>
        <taxon>Xylariomycetidae</taxon>
        <taxon>Xylariales</taxon>
        <taxon>Microdochiaceae</taxon>
        <taxon>Microdochium</taxon>
    </lineage>
</organism>